<gene>
    <name evidence="3" type="ORF">J1N35_007106</name>
</gene>
<keyword evidence="4" id="KW-1185">Reference proteome</keyword>
<dbReference type="PROSITE" id="PS50822">
    <property type="entry name" value="PIWI"/>
    <property type="match status" value="1"/>
</dbReference>
<feature type="region of interest" description="Disordered" evidence="1">
    <location>
        <begin position="170"/>
        <end position="203"/>
    </location>
</feature>
<proteinExistence type="predicted"/>
<accession>A0A9D4AF92</accession>
<reference evidence="3 4" key="1">
    <citation type="journal article" date="2021" name="Plant Biotechnol. J.">
        <title>Multi-omics assisted identification of the key and species-specific regulatory components of drought-tolerant mechanisms in Gossypium stocksii.</title>
        <authorList>
            <person name="Yu D."/>
            <person name="Ke L."/>
            <person name="Zhang D."/>
            <person name="Wu Y."/>
            <person name="Sun Y."/>
            <person name="Mei J."/>
            <person name="Sun J."/>
            <person name="Sun Y."/>
        </authorList>
    </citation>
    <scope>NUCLEOTIDE SEQUENCE [LARGE SCALE GENOMIC DNA]</scope>
    <source>
        <strain evidence="4">cv. E1</strain>
        <tissue evidence="3">Leaf</tissue>
    </source>
</reference>
<evidence type="ECO:0000259" key="2">
    <source>
        <dbReference type="PROSITE" id="PS50822"/>
    </source>
</evidence>
<dbReference type="InterPro" id="IPR036397">
    <property type="entry name" value="RNaseH_sf"/>
</dbReference>
<dbReference type="PANTHER" id="PTHR22891">
    <property type="entry name" value="EUKARYOTIC TRANSLATION INITIATION FACTOR 2C"/>
    <property type="match status" value="1"/>
</dbReference>
<dbReference type="AlphaFoldDB" id="A0A9D4AF92"/>
<dbReference type="InterPro" id="IPR012337">
    <property type="entry name" value="RNaseH-like_sf"/>
</dbReference>
<organism evidence="3 4">
    <name type="scientific">Gossypium stocksii</name>
    <dbReference type="NCBI Taxonomy" id="47602"/>
    <lineage>
        <taxon>Eukaryota</taxon>
        <taxon>Viridiplantae</taxon>
        <taxon>Streptophyta</taxon>
        <taxon>Embryophyta</taxon>
        <taxon>Tracheophyta</taxon>
        <taxon>Spermatophyta</taxon>
        <taxon>Magnoliopsida</taxon>
        <taxon>eudicotyledons</taxon>
        <taxon>Gunneridae</taxon>
        <taxon>Pentapetalae</taxon>
        <taxon>rosids</taxon>
        <taxon>malvids</taxon>
        <taxon>Malvales</taxon>
        <taxon>Malvaceae</taxon>
        <taxon>Malvoideae</taxon>
        <taxon>Gossypium</taxon>
    </lineage>
</organism>
<evidence type="ECO:0000256" key="1">
    <source>
        <dbReference type="SAM" id="MobiDB-lite"/>
    </source>
</evidence>
<evidence type="ECO:0000313" key="3">
    <source>
        <dbReference type="EMBL" id="KAH1113728.1"/>
    </source>
</evidence>
<dbReference type="Pfam" id="PF02171">
    <property type="entry name" value="Piwi"/>
    <property type="match status" value="1"/>
</dbReference>
<dbReference type="OrthoDB" id="1433251at2759"/>
<name>A0A9D4AF92_9ROSI</name>
<feature type="domain" description="Piwi" evidence="2">
    <location>
        <begin position="57"/>
        <end position="101"/>
    </location>
</feature>
<protein>
    <recommendedName>
        <fullName evidence="2">Piwi domain-containing protein</fullName>
    </recommendedName>
</protein>
<evidence type="ECO:0000313" key="4">
    <source>
        <dbReference type="Proteomes" id="UP000828251"/>
    </source>
</evidence>
<dbReference type="EMBL" id="JAIQCV010000003">
    <property type="protein sequence ID" value="KAH1113728.1"/>
    <property type="molecule type" value="Genomic_DNA"/>
</dbReference>
<dbReference type="Proteomes" id="UP000828251">
    <property type="component" value="Unassembled WGS sequence"/>
</dbReference>
<sequence length="203" mass="22439">MDVFHDSPEQQDIPSIAAVVSSRQWPLIFYYTASVRAQSLKLGMIDSLSKPISDKVDEANDLQELVHSLSYVYQRSTTAISVVASVCYAHLAASQLGQFIKLVDASETSSSRGRVTTPRALYVPQHSRVKDNIIPKIKATINALSRGLSAHQPGHQSCLHQWAVTSASNHAAQVHASKPPRSSQITYKEKEKNQKQNEAYILE</sequence>
<dbReference type="GO" id="GO:0003676">
    <property type="term" value="F:nucleic acid binding"/>
    <property type="evidence" value="ECO:0007669"/>
    <property type="project" value="InterPro"/>
</dbReference>
<comment type="caution">
    <text evidence="3">The sequence shown here is derived from an EMBL/GenBank/DDBJ whole genome shotgun (WGS) entry which is preliminary data.</text>
</comment>
<dbReference type="Gene3D" id="3.30.420.10">
    <property type="entry name" value="Ribonuclease H-like superfamily/Ribonuclease H"/>
    <property type="match status" value="2"/>
</dbReference>
<dbReference type="InterPro" id="IPR003165">
    <property type="entry name" value="Piwi"/>
</dbReference>
<dbReference type="SUPFAM" id="SSF53098">
    <property type="entry name" value="Ribonuclease H-like"/>
    <property type="match status" value="1"/>
</dbReference>